<sequence>MRRWAPRLPDGPVLDLGCGAGRDAVYLALRGHPVVGIDRLPDALARAAALARRHGVQLRLLAADLRGSPPHLPADIAPAPGEVPAPAEARASRKARPPLRFAAVLMIRFFAAHLGAWIAERLLPDGLLLLEGPAPEEVERGRLRRVSRTLSPAAAPAAFPGWTVLESTTERDEEQLVLTRLVLRREPAPGLDAGGDGGDPRPKTGGGTPRPEGRRR</sequence>
<dbReference type="InterPro" id="IPR041698">
    <property type="entry name" value="Methyltransf_25"/>
</dbReference>
<dbReference type="EMBL" id="VGIY01000037">
    <property type="protein sequence ID" value="MBM3316738.1"/>
    <property type="molecule type" value="Genomic_DNA"/>
</dbReference>
<dbReference type="PANTHER" id="PTHR43464">
    <property type="entry name" value="METHYLTRANSFERASE"/>
    <property type="match status" value="1"/>
</dbReference>
<reference evidence="6" key="1">
    <citation type="submission" date="2019-03" db="EMBL/GenBank/DDBJ databases">
        <title>Lake Tanganyika Metagenome-Assembled Genomes (MAGs).</title>
        <authorList>
            <person name="Tran P."/>
        </authorList>
    </citation>
    <scope>NUCLEOTIDE SEQUENCE</scope>
    <source>
        <strain evidence="6">M_DeepCast_400m_m2_100</strain>
    </source>
</reference>
<evidence type="ECO:0000256" key="3">
    <source>
        <dbReference type="ARBA" id="ARBA00022691"/>
    </source>
</evidence>
<feature type="region of interest" description="Disordered" evidence="4">
    <location>
        <begin position="71"/>
        <end position="92"/>
    </location>
</feature>
<evidence type="ECO:0000259" key="5">
    <source>
        <dbReference type="Pfam" id="PF13649"/>
    </source>
</evidence>
<dbReference type="InterPro" id="IPR029063">
    <property type="entry name" value="SAM-dependent_MTases_sf"/>
</dbReference>
<dbReference type="CDD" id="cd02440">
    <property type="entry name" value="AdoMet_MTases"/>
    <property type="match status" value="1"/>
</dbReference>
<dbReference type="GO" id="GO:0008168">
    <property type="term" value="F:methyltransferase activity"/>
    <property type="evidence" value="ECO:0007669"/>
    <property type="project" value="UniProtKB-KW"/>
</dbReference>
<dbReference type="Gene3D" id="3.40.50.150">
    <property type="entry name" value="Vaccinia Virus protein VP39"/>
    <property type="match status" value="1"/>
</dbReference>
<dbReference type="PANTHER" id="PTHR43464:SF19">
    <property type="entry name" value="UBIQUINONE BIOSYNTHESIS O-METHYLTRANSFERASE, MITOCHONDRIAL"/>
    <property type="match status" value="1"/>
</dbReference>
<organism evidence="6 7">
    <name type="scientific">Eiseniibacteriota bacterium</name>
    <dbReference type="NCBI Taxonomy" id="2212470"/>
    <lineage>
        <taxon>Bacteria</taxon>
        <taxon>Candidatus Eiseniibacteriota</taxon>
    </lineage>
</organism>
<evidence type="ECO:0000256" key="2">
    <source>
        <dbReference type="ARBA" id="ARBA00022679"/>
    </source>
</evidence>
<keyword evidence="2" id="KW-0808">Transferase</keyword>
<name>A0A937XB70_UNCEI</name>
<dbReference type="GO" id="GO:0032259">
    <property type="term" value="P:methylation"/>
    <property type="evidence" value="ECO:0007669"/>
    <property type="project" value="UniProtKB-KW"/>
</dbReference>
<proteinExistence type="predicted"/>
<comment type="caution">
    <text evidence="6">The sequence shown here is derived from an EMBL/GenBank/DDBJ whole genome shotgun (WGS) entry which is preliminary data.</text>
</comment>
<dbReference type="AlphaFoldDB" id="A0A937XB70"/>
<evidence type="ECO:0000313" key="7">
    <source>
        <dbReference type="Proteomes" id="UP000748308"/>
    </source>
</evidence>
<evidence type="ECO:0000256" key="1">
    <source>
        <dbReference type="ARBA" id="ARBA00022603"/>
    </source>
</evidence>
<evidence type="ECO:0000256" key="4">
    <source>
        <dbReference type="SAM" id="MobiDB-lite"/>
    </source>
</evidence>
<accession>A0A937XB70</accession>
<evidence type="ECO:0000313" key="6">
    <source>
        <dbReference type="EMBL" id="MBM3316738.1"/>
    </source>
</evidence>
<gene>
    <name evidence="6" type="ORF">FJY75_02695</name>
</gene>
<dbReference type="Proteomes" id="UP000748308">
    <property type="component" value="Unassembled WGS sequence"/>
</dbReference>
<dbReference type="Pfam" id="PF13649">
    <property type="entry name" value="Methyltransf_25"/>
    <property type="match status" value="1"/>
</dbReference>
<protein>
    <submittedName>
        <fullName evidence="6">Methyltransferase domain-containing protein</fullName>
    </submittedName>
</protein>
<feature type="region of interest" description="Disordered" evidence="4">
    <location>
        <begin position="187"/>
        <end position="216"/>
    </location>
</feature>
<keyword evidence="1 6" id="KW-0489">Methyltransferase</keyword>
<keyword evidence="3" id="KW-0949">S-adenosyl-L-methionine</keyword>
<feature type="domain" description="Methyltransferase" evidence="5">
    <location>
        <begin position="13"/>
        <end position="69"/>
    </location>
</feature>
<dbReference type="SUPFAM" id="SSF53335">
    <property type="entry name" value="S-adenosyl-L-methionine-dependent methyltransferases"/>
    <property type="match status" value="1"/>
</dbReference>
<feature type="compositionally biased region" description="Low complexity" evidence="4">
    <location>
        <begin position="77"/>
        <end position="89"/>
    </location>
</feature>